<organism evidence="2 3">
    <name type="scientific">Rhodovarius crocodyli</name>
    <dbReference type="NCBI Taxonomy" id="1979269"/>
    <lineage>
        <taxon>Bacteria</taxon>
        <taxon>Pseudomonadati</taxon>
        <taxon>Pseudomonadota</taxon>
        <taxon>Alphaproteobacteria</taxon>
        <taxon>Acetobacterales</taxon>
        <taxon>Roseomonadaceae</taxon>
        <taxon>Rhodovarius</taxon>
    </lineage>
</organism>
<gene>
    <name evidence="2" type="ORF">EOD42_07590</name>
</gene>
<comment type="caution">
    <text evidence="2">The sequence shown here is derived from an EMBL/GenBank/DDBJ whole genome shotgun (WGS) entry which is preliminary data.</text>
</comment>
<reference evidence="2 3" key="1">
    <citation type="submission" date="2019-01" db="EMBL/GenBank/DDBJ databases">
        <authorList>
            <person name="Chen W.-M."/>
        </authorList>
    </citation>
    <scope>NUCLEOTIDE SEQUENCE [LARGE SCALE GENOMIC DNA]</scope>
    <source>
        <strain evidence="2 3">CCP-6</strain>
    </source>
</reference>
<name>A0A437MJ66_9PROT</name>
<feature type="compositionally biased region" description="Pro residues" evidence="1">
    <location>
        <begin position="219"/>
        <end position="231"/>
    </location>
</feature>
<proteinExistence type="predicted"/>
<evidence type="ECO:0000256" key="1">
    <source>
        <dbReference type="SAM" id="MobiDB-lite"/>
    </source>
</evidence>
<evidence type="ECO:0000313" key="2">
    <source>
        <dbReference type="EMBL" id="RVT97669.1"/>
    </source>
</evidence>
<dbReference type="Proteomes" id="UP000282957">
    <property type="component" value="Unassembled WGS sequence"/>
</dbReference>
<dbReference type="EMBL" id="SACL01000002">
    <property type="protein sequence ID" value="RVT97669.1"/>
    <property type="molecule type" value="Genomic_DNA"/>
</dbReference>
<sequence length="412" mass="43741">MLASAVAGTAQPNATMAPGNQNSRLLAIALMGGTQSNPLIREYAQSLLPMAQAGMERDAARLERREQRADDQRFQLGRDAAGRAHAESMARLTAGLSADNQRPIPGQPGTTFINPRTGQPVYTVPRSGAFEGTSMTAQATNLAMQLGPKIADGTATPEEVALYRRAYTFLREGGAPQEVADPNDPTGQRRVLAMVPRDVSDLPPPPSGSQQAPQAGTQPPRPRAAPLPVAPIDPGTPQRPGPVPGTVAEPPAVTDPNAPRIIPGTARRDQPLTDAQGRANMFGQAAEGADRILSRVRIPSAPVLAAWRNLPEGAVNPGLDANDQQYFNAVRQFAAGVLRRETGAAFTNQELLDVQTRFFPSPGDSREVIEQKANARRQVIESMRAEMPGGAFRGGQPAGSVPPLPPGFREVR</sequence>
<evidence type="ECO:0000313" key="3">
    <source>
        <dbReference type="Proteomes" id="UP000282957"/>
    </source>
</evidence>
<feature type="region of interest" description="Disordered" evidence="1">
    <location>
        <begin position="388"/>
        <end position="412"/>
    </location>
</feature>
<feature type="region of interest" description="Disordered" evidence="1">
    <location>
        <begin position="197"/>
        <end position="271"/>
    </location>
</feature>
<protein>
    <submittedName>
        <fullName evidence="2">Uncharacterized protein</fullName>
    </submittedName>
</protein>
<accession>A0A437MJ66</accession>
<dbReference type="AlphaFoldDB" id="A0A437MJ66"/>
<dbReference type="OrthoDB" id="7330655at2"/>
<keyword evidence="3" id="KW-1185">Reference proteome</keyword>